<feature type="domain" description="Tetrapyrrole methylase" evidence="7">
    <location>
        <begin position="12"/>
        <end position="214"/>
    </location>
</feature>
<keyword evidence="10" id="KW-1185">Reference proteome</keyword>
<dbReference type="EC" id="2.1.1.198" evidence="6"/>
<dbReference type="Proteomes" id="UP000609121">
    <property type="component" value="Unassembled WGS sequence"/>
</dbReference>
<dbReference type="RefSeq" id="WP_193181327.1">
    <property type="nucleotide sequence ID" value="NZ_JACVXA010000015.1"/>
</dbReference>
<evidence type="ECO:0000313" key="9">
    <source>
        <dbReference type="EMBL" id="MBE3638038.1"/>
    </source>
</evidence>
<feature type="domain" description="RsmI HTH" evidence="8">
    <location>
        <begin position="239"/>
        <end position="283"/>
    </location>
</feature>
<dbReference type="AlphaFoldDB" id="A0A8J7CZK5"/>
<dbReference type="HAMAP" id="MF_01877">
    <property type="entry name" value="16SrRNA_methyltr_I"/>
    <property type="match status" value="1"/>
</dbReference>
<dbReference type="InterPro" id="IPR035996">
    <property type="entry name" value="4pyrrol_Methylase_sf"/>
</dbReference>
<dbReference type="Gene3D" id="3.30.950.10">
    <property type="entry name" value="Methyltransferase, Cobalt-precorrin-4 Transmethylase, Domain 2"/>
    <property type="match status" value="1"/>
</dbReference>
<dbReference type="CDD" id="cd11648">
    <property type="entry name" value="RsmI"/>
    <property type="match status" value="1"/>
</dbReference>
<evidence type="ECO:0000259" key="7">
    <source>
        <dbReference type="Pfam" id="PF00590"/>
    </source>
</evidence>
<evidence type="ECO:0000256" key="4">
    <source>
        <dbReference type="ARBA" id="ARBA00022679"/>
    </source>
</evidence>
<comment type="function">
    <text evidence="6">Catalyzes the 2'-O-methylation of the ribose of cytidine 1402 (C1402) in 16S rRNA.</text>
</comment>
<dbReference type="Pfam" id="PF00590">
    <property type="entry name" value="TP_methylase"/>
    <property type="match status" value="1"/>
</dbReference>
<dbReference type="PIRSF" id="PIRSF005917">
    <property type="entry name" value="MTase_YraL"/>
    <property type="match status" value="1"/>
</dbReference>
<evidence type="ECO:0000313" key="10">
    <source>
        <dbReference type="Proteomes" id="UP000609121"/>
    </source>
</evidence>
<evidence type="ECO:0000256" key="6">
    <source>
        <dbReference type="HAMAP-Rule" id="MF_01877"/>
    </source>
</evidence>
<comment type="catalytic activity">
    <reaction evidence="6">
        <text>cytidine(1402) in 16S rRNA + S-adenosyl-L-methionine = 2'-O-methylcytidine(1402) in 16S rRNA + S-adenosyl-L-homocysteine + H(+)</text>
        <dbReference type="Rhea" id="RHEA:42924"/>
        <dbReference type="Rhea" id="RHEA-COMP:10285"/>
        <dbReference type="Rhea" id="RHEA-COMP:10286"/>
        <dbReference type="ChEBI" id="CHEBI:15378"/>
        <dbReference type="ChEBI" id="CHEBI:57856"/>
        <dbReference type="ChEBI" id="CHEBI:59789"/>
        <dbReference type="ChEBI" id="CHEBI:74495"/>
        <dbReference type="ChEBI" id="CHEBI:82748"/>
        <dbReference type="EC" id="2.1.1.198"/>
    </reaction>
</comment>
<keyword evidence="2 6" id="KW-0698">rRNA processing</keyword>
<dbReference type="GO" id="GO:0070677">
    <property type="term" value="F:rRNA (cytosine-2'-O-)-methyltransferase activity"/>
    <property type="evidence" value="ECO:0007669"/>
    <property type="project" value="UniProtKB-UniRule"/>
</dbReference>
<name>A0A8J7CZK5_9RHOB</name>
<evidence type="ECO:0000256" key="1">
    <source>
        <dbReference type="ARBA" id="ARBA00022490"/>
    </source>
</evidence>
<keyword evidence="3 6" id="KW-0489">Methyltransferase</keyword>
<comment type="caution">
    <text evidence="9">The sequence shown here is derived from an EMBL/GenBank/DDBJ whole genome shotgun (WGS) entry which is preliminary data.</text>
</comment>
<keyword evidence="5 6" id="KW-0949">S-adenosyl-L-methionine</keyword>
<dbReference type="Gene3D" id="3.40.1010.10">
    <property type="entry name" value="Cobalt-precorrin-4 Transmethylase, Domain 1"/>
    <property type="match status" value="1"/>
</dbReference>
<keyword evidence="1 6" id="KW-0963">Cytoplasm</keyword>
<dbReference type="InterPro" id="IPR053910">
    <property type="entry name" value="RsmI_HTH"/>
</dbReference>
<gene>
    <name evidence="6 9" type="primary">rsmI</name>
    <name evidence="9" type="ORF">ICN82_07460</name>
</gene>
<evidence type="ECO:0000256" key="3">
    <source>
        <dbReference type="ARBA" id="ARBA00022603"/>
    </source>
</evidence>
<dbReference type="GO" id="GO:0005737">
    <property type="term" value="C:cytoplasm"/>
    <property type="evidence" value="ECO:0007669"/>
    <property type="project" value="UniProtKB-SubCell"/>
</dbReference>
<evidence type="ECO:0000259" key="8">
    <source>
        <dbReference type="Pfam" id="PF23016"/>
    </source>
</evidence>
<dbReference type="InterPro" id="IPR014776">
    <property type="entry name" value="4pyrrole_Mease_sub2"/>
</dbReference>
<comment type="similarity">
    <text evidence="6">Belongs to the methyltransferase superfamily. RsmI family.</text>
</comment>
<proteinExistence type="inferred from homology"/>
<dbReference type="SUPFAM" id="SSF53790">
    <property type="entry name" value="Tetrapyrrole methylase"/>
    <property type="match status" value="1"/>
</dbReference>
<reference evidence="9" key="1">
    <citation type="submission" date="2020-09" db="EMBL/GenBank/DDBJ databases">
        <title>A novel bacterium of genus Mangrovicoccus, isolated from South China Sea.</title>
        <authorList>
            <person name="Huang H."/>
            <person name="Mo K."/>
            <person name="Hu Y."/>
        </authorList>
    </citation>
    <scope>NUCLEOTIDE SEQUENCE</scope>
    <source>
        <strain evidence="9">HB182678</strain>
    </source>
</reference>
<evidence type="ECO:0000256" key="5">
    <source>
        <dbReference type="ARBA" id="ARBA00022691"/>
    </source>
</evidence>
<accession>A0A8J7CZK5</accession>
<dbReference type="FunFam" id="3.30.950.10:FF:000002">
    <property type="entry name" value="Ribosomal RNA small subunit methyltransferase I"/>
    <property type="match status" value="1"/>
</dbReference>
<organism evidence="9 10">
    <name type="scientific">Mangrovicoccus algicola</name>
    <dbReference type="NCBI Taxonomy" id="2771008"/>
    <lineage>
        <taxon>Bacteria</taxon>
        <taxon>Pseudomonadati</taxon>
        <taxon>Pseudomonadota</taxon>
        <taxon>Alphaproteobacteria</taxon>
        <taxon>Rhodobacterales</taxon>
        <taxon>Paracoccaceae</taxon>
        <taxon>Mangrovicoccus</taxon>
    </lineage>
</organism>
<dbReference type="InterPro" id="IPR000878">
    <property type="entry name" value="4pyrrol_Mease"/>
</dbReference>
<dbReference type="InterPro" id="IPR008189">
    <property type="entry name" value="rRNA_ssu_MeTfrase_I"/>
</dbReference>
<evidence type="ECO:0000256" key="2">
    <source>
        <dbReference type="ARBA" id="ARBA00022552"/>
    </source>
</evidence>
<dbReference type="InterPro" id="IPR014777">
    <property type="entry name" value="4pyrrole_Mease_sub1"/>
</dbReference>
<dbReference type="PANTHER" id="PTHR46111">
    <property type="entry name" value="RIBOSOMAL RNA SMALL SUBUNIT METHYLTRANSFERASE I"/>
    <property type="match status" value="1"/>
</dbReference>
<keyword evidence="4 6" id="KW-0808">Transferase</keyword>
<comment type="subcellular location">
    <subcellularLocation>
        <location evidence="6">Cytoplasm</location>
    </subcellularLocation>
</comment>
<dbReference type="EMBL" id="JACVXA010000015">
    <property type="protein sequence ID" value="MBE3638038.1"/>
    <property type="molecule type" value="Genomic_DNA"/>
</dbReference>
<dbReference type="Pfam" id="PF23016">
    <property type="entry name" value="RsmI_C"/>
    <property type="match status" value="1"/>
</dbReference>
<sequence>MNYQHSSLAPGLYLVATPIGHARDITLRALDVLGSADLLAAEDTRTLQKLMQIHGVGREGRALIAYHDHSGGAAAARIAEEIRAGRSVAYASEAGSPLISDPGYRLVAELARQGLPVTVIPGACAAVAALSVAGLATDRFLFLGFPPAKAAARLSWLAAEAHGGATQVIYESPRRVEDLLVALAETHGEDRPVALCRELTKSYETVLRGSVAELLEQVRETPPRGECVLVVAGAAPEGAGAEDMETALVNALERLSMKDAVKEVAESLGMPRKAVYQRALSLREDG</sequence>
<dbReference type="NCBIfam" id="TIGR00096">
    <property type="entry name" value="16S rRNA (cytidine(1402)-2'-O)-methyltransferase"/>
    <property type="match status" value="1"/>
</dbReference>
<dbReference type="PANTHER" id="PTHR46111:SF1">
    <property type="entry name" value="RIBOSOMAL RNA SMALL SUBUNIT METHYLTRANSFERASE I"/>
    <property type="match status" value="1"/>
</dbReference>
<protein>
    <recommendedName>
        <fullName evidence="6">Ribosomal RNA small subunit methyltransferase I</fullName>
        <ecNumber evidence="6">2.1.1.198</ecNumber>
    </recommendedName>
    <alternativeName>
        <fullName evidence="6">16S rRNA 2'-O-ribose C1402 methyltransferase</fullName>
    </alternativeName>
    <alternativeName>
        <fullName evidence="6">rRNA (cytidine-2'-O-)-methyltransferase RsmI</fullName>
    </alternativeName>
</protein>